<gene>
    <name evidence="4" type="ORF">BD410DRAFT_826505</name>
</gene>
<reference evidence="4 5" key="1">
    <citation type="submission" date="2018-06" db="EMBL/GenBank/DDBJ databases">
        <title>A transcriptomic atlas of mushroom development highlights an independent origin of complex multicellularity.</title>
        <authorList>
            <consortium name="DOE Joint Genome Institute"/>
            <person name="Krizsan K."/>
            <person name="Almasi E."/>
            <person name="Merenyi Z."/>
            <person name="Sahu N."/>
            <person name="Viragh M."/>
            <person name="Koszo T."/>
            <person name="Mondo S."/>
            <person name="Kiss B."/>
            <person name="Balint B."/>
            <person name="Kues U."/>
            <person name="Barry K."/>
            <person name="Hegedus J.C."/>
            <person name="Henrissat B."/>
            <person name="Johnson J."/>
            <person name="Lipzen A."/>
            <person name="Ohm R."/>
            <person name="Nagy I."/>
            <person name="Pangilinan J."/>
            <person name="Yan J."/>
            <person name="Xiong Y."/>
            <person name="Grigoriev I.V."/>
            <person name="Hibbett D.S."/>
            <person name="Nagy L.G."/>
        </authorList>
    </citation>
    <scope>NUCLEOTIDE SEQUENCE [LARGE SCALE GENOMIC DNA]</scope>
    <source>
        <strain evidence="4 5">SZMC22713</strain>
    </source>
</reference>
<keyword evidence="1" id="KW-0472">Membrane</keyword>
<dbReference type="VEuPathDB" id="FungiDB:BD410DRAFT_826505"/>
<name>A0A4Y7QD84_9AGAM</name>
<feature type="transmembrane region" description="Helical" evidence="1">
    <location>
        <begin position="72"/>
        <end position="93"/>
    </location>
</feature>
<dbReference type="InterPro" id="IPR045340">
    <property type="entry name" value="DUF6533"/>
</dbReference>
<keyword evidence="1" id="KW-1133">Transmembrane helix</keyword>
<evidence type="ECO:0000256" key="2">
    <source>
        <dbReference type="SAM" id="SignalP"/>
    </source>
</evidence>
<feature type="transmembrane region" description="Helical" evidence="1">
    <location>
        <begin position="275"/>
        <end position="297"/>
    </location>
</feature>
<feature type="domain" description="DUF6533" evidence="3">
    <location>
        <begin position="79"/>
        <end position="124"/>
    </location>
</feature>
<keyword evidence="1" id="KW-0812">Transmembrane</keyword>
<evidence type="ECO:0000259" key="3">
    <source>
        <dbReference type="Pfam" id="PF20151"/>
    </source>
</evidence>
<dbReference type="Proteomes" id="UP000294933">
    <property type="component" value="Unassembled WGS sequence"/>
</dbReference>
<feature type="transmembrane region" description="Helical" evidence="1">
    <location>
        <begin position="186"/>
        <end position="204"/>
    </location>
</feature>
<feature type="transmembrane region" description="Helical" evidence="1">
    <location>
        <begin position="113"/>
        <end position="134"/>
    </location>
</feature>
<sequence>MARKCIVTLWLLSFGVTAKKHHRDGQVGEQTRLERLRTQCPLIHQMDLGQRNGAAMSVLPPNINVIDMKSFVHIRVVNCTTIAAVTILIWDYLITLPNEVALIWPSSWNISKFLFVLNRYLVFLDSTMFIYVLMFGDDEKLLQLSASSLGNVRSITENNLSSHNRTSTGILILRAYAVWGSQFNRLYAVIFCICLGTFAGIFWTSYKYIDGIYSTGVPTLGMKGCTLFFKNRLAWVDVALIAAVEFISTGLMIVKAIQHCRISRSSLMSTIYHDGLLYFAFILATTISNLMVMVFAPLEINELMVVVQRVLHSVLCSRVLLRIRGAYEAQNRHLICDSLPTIVMAQFLEPLNDSLQSSDRLEC</sequence>
<organism evidence="4 5">
    <name type="scientific">Rickenella mellea</name>
    <dbReference type="NCBI Taxonomy" id="50990"/>
    <lineage>
        <taxon>Eukaryota</taxon>
        <taxon>Fungi</taxon>
        <taxon>Dikarya</taxon>
        <taxon>Basidiomycota</taxon>
        <taxon>Agaricomycotina</taxon>
        <taxon>Agaricomycetes</taxon>
        <taxon>Hymenochaetales</taxon>
        <taxon>Rickenellaceae</taxon>
        <taxon>Rickenella</taxon>
    </lineage>
</organism>
<keyword evidence="2" id="KW-0732">Signal</keyword>
<evidence type="ECO:0000313" key="4">
    <source>
        <dbReference type="EMBL" id="TDL25188.1"/>
    </source>
</evidence>
<evidence type="ECO:0000256" key="1">
    <source>
        <dbReference type="SAM" id="Phobius"/>
    </source>
</evidence>
<feature type="signal peptide" evidence="2">
    <location>
        <begin position="1"/>
        <end position="18"/>
    </location>
</feature>
<dbReference type="AlphaFoldDB" id="A0A4Y7QD84"/>
<dbReference type="EMBL" id="ML170164">
    <property type="protein sequence ID" value="TDL25188.1"/>
    <property type="molecule type" value="Genomic_DNA"/>
</dbReference>
<dbReference type="Pfam" id="PF20151">
    <property type="entry name" value="DUF6533"/>
    <property type="match status" value="1"/>
</dbReference>
<dbReference type="STRING" id="50990.A0A4Y7QD84"/>
<feature type="transmembrane region" description="Helical" evidence="1">
    <location>
        <begin position="235"/>
        <end position="254"/>
    </location>
</feature>
<proteinExistence type="predicted"/>
<accession>A0A4Y7QD84</accession>
<feature type="chain" id="PRO_5021379264" description="DUF6533 domain-containing protein" evidence="2">
    <location>
        <begin position="19"/>
        <end position="363"/>
    </location>
</feature>
<evidence type="ECO:0000313" key="5">
    <source>
        <dbReference type="Proteomes" id="UP000294933"/>
    </source>
</evidence>
<keyword evidence="5" id="KW-1185">Reference proteome</keyword>
<protein>
    <recommendedName>
        <fullName evidence="3">DUF6533 domain-containing protein</fullName>
    </recommendedName>
</protein>